<dbReference type="Gene3D" id="1.25.40.10">
    <property type="entry name" value="Tetratricopeptide repeat domain"/>
    <property type="match status" value="1"/>
</dbReference>
<dbReference type="Proteomes" id="UP000262825">
    <property type="component" value="Unassembled WGS sequence"/>
</dbReference>
<evidence type="ECO:0000256" key="1">
    <source>
        <dbReference type="PROSITE-ProRule" id="PRU00339"/>
    </source>
</evidence>
<feature type="repeat" description="TPR" evidence="1">
    <location>
        <begin position="208"/>
        <end position="241"/>
    </location>
</feature>
<name>A0A376B7B8_9ASCO</name>
<dbReference type="InterPro" id="IPR011990">
    <property type="entry name" value="TPR-like_helical_dom_sf"/>
</dbReference>
<accession>A0A376B7B8</accession>
<dbReference type="AlphaFoldDB" id="A0A376B7B8"/>
<keyword evidence="3" id="KW-1185">Reference proteome</keyword>
<dbReference type="VEuPathDB" id="FungiDB:SCODWIG_02324"/>
<gene>
    <name evidence="2" type="ORF">SCODWIG_02324</name>
</gene>
<dbReference type="OrthoDB" id="1658288at2759"/>
<keyword evidence="1" id="KW-0802">TPR repeat</keyword>
<dbReference type="Pfam" id="PF13181">
    <property type="entry name" value="TPR_8"/>
    <property type="match status" value="1"/>
</dbReference>
<dbReference type="PROSITE" id="PS50005">
    <property type="entry name" value="TPR"/>
    <property type="match status" value="1"/>
</dbReference>
<evidence type="ECO:0000313" key="3">
    <source>
        <dbReference type="Proteomes" id="UP000262825"/>
    </source>
</evidence>
<dbReference type="InterPro" id="IPR019734">
    <property type="entry name" value="TPR_rpt"/>
</dbReference>
<protein>
    <submittedName>
        <fullName evidence="2">Related to Protein MSS2, mitochondrial</fullName>
    </submittedName>
</protein>
<dbReference type="EMBL" id="UFAJ01000388">
    <property type="protein sequence ID" value="SSD60563.1"/>
    <property type="molecule type" value="Genomic_DNA"/>
</dbReference>
<sequence length="386" mass="45216">MIYARNILQKGTITRFYTTITNKISTENITKKTIKRPPFYKVFPKKKFISKILFELGSDHTYGKLYPIYESIYDNLDGPDVKIKVPPEIKANAMMLMKKTLERVRFKTKAINKHLLALENEILDKAAEMGDDDAISLLAFEVLKCPEENTKEDVEYAKKLIEHLYKVKKHPLTTKLAGDLALKNKDYDKALSFYKQFLSKENDTYLAGTVYEQIGKLYFQTTNLSEAENNFLKAIKYSPIEQVVQSYFYLSQLYTNSDPQKSKKYLEFCASQGFKESFKLLGFLEMNYFGDLIKAREWFGLGMEVFDLECYVGYFDCCWRLKSWEKCWHCYSSIKKLAATNERAKTLLHNFELYRRDTITELNTIVSREGIDHDNKVLLDRNGRWN</sequence>
<proteinExistence type="predicted"/>
<dbReference type="SUPFAM" id="SSF81901">
    <property type="entry name" value="HCP-like"/>
    <property type="match status" value="1"/>
</dbReference>
<organism evidence="2 3">
    <name type="scientific">Saccharomycodes ludwigii</name>
    <dbReference type="NCBI Taxonomy" id="36035"/>
    <lineage>
        <taxon>Eukaryota</taxon>
        <taxon>Fungi</taxon>
        <taxon>Dikarya</taxon>
        <taxon>Ascomycota</taxon>
        <taxon>Saccharomycotina</taxon>
        <taxon>Saccharomycetes</taxon>
        <taxon>Saccharomycodales</taxon>
        <taxon>Saccharomycodaceae</taxon>
        <taxon>Saccharomycodes</taxon>
    </lineage>
</organism>
<evidence type="ECO:0000313" key="2">
    <source>
        <dbReference type="EMBL" id="SSD60563.1"/>
    </source>
</evidence>
<reference evidence="3" key="1">
    <citation type="submission" date="2018-06" db="EMBL/GenBank/DDBJ databases">
        <authorList>
            <person name="Guldener U."/>
        </authorList>
    </citation>
    <scope>NUCLEOTIDE SEQUENCE [LARGE SCALE GENOMIC DNA]</scope>
    <source>
        <strain evidence="3">UTAD17</strain>
    </source>
</reference>